<organism evidence="2">
    <name type="scientific">Nyssomyia neivai</name>
    <dbReference type="NCBI Taxonomy" id="330878"/>
    <lineage>
        <taxon>Eukaryota</taxon>
        <taxon>Metazoa</taxon>
        <taxon>Ecdysozoa</taxon>
        <taxon>Arthropoda</taxon>
        <taxon>Hexapoda</taxon>
        <taxon>Insecta</taxon>
        <taxon>Pterygota</taxon>
        <taxon>Neoptera</taxon>
        <taxon>Endopterygota</taxon>
        <taxon>Diptera</taxon>
        <taxon>Nematocera</taxon>
        <taxon>Psychodoidea</taxon>
        <taxon>Psychodidae</taxon>
        <taxon>Nyssomyia</taxon>
    </lineage>
</organism>
<dbReference type="GO" id="GO:0005739">
    <property type="term" value="C:mitochondrion"/>
    <property type="evidence" value="ECO:0007669"/>
    <property type="project" value="TreeGrafter"/>
</dbReference>
<feature type="domain" description="Oxidoreductase-like" evidence="1">
    <location>
        <begin position="36"/>
        <end position="61"/>
    </location>
</feature>
<dbReference type="InterPro" id="IPR039251">
    <property type="entry name" value="OXLD1"/>
</dbReference>
<dbReference type="InterPro" id="IPR019180">
    <property type="entry name" value="Oxidoreductase-like_N"/>
</dbReference>
<evidence type="ECO:0000313" key="2">
    <source>
        <dbReference type="EMBL" id="JAV03695.1"/>
    </source>
</evidence>
<dbReference type="PANTHER" id="PTHR21193:SF3">
    <property type="entry name" value="OXIDOREDUCTASE-LIKE DOMAIN-CONTAINING PROTEIN 1"/>
    <property type="match status" value="1"/>
</dbReference>
<reference evidence="2" key="1">
    <citation type="submission" date="2016-12" db="EMBL/GenBank/DDBJ databases">
        <title>An insight into the sialome and mialome of the sand fly, Nyssomyia neivai.</title>
        <authorList>
            <person name="Sebastian V."/>
            <person name="Goulart T.M."/>
            <person name="Oliveira W."/>
            <person name="Calvo E."/>
            <person name="Oliveira L.F."/>
            <person name="Pinto M.C."/>
            <person name="Rosselino A.M."/>
            <person name="Ribeiro J.M."/>
        </authorList>
    </citation>
    <scope>NUCLEOTIDE SEQUENCE</scope>
</reference>
<name>A0A1L8DBD9_9DIPT</name>
<accession>A0A1L8DBD9</accession>
<dbReference type="EMBL" id="GFDF01010389">
    <property type="protein sequence ID" value="JAV03695.1"/>
    <property type="molecule type" value="Transcribed_RNA"/>
</dbReference>
<evidence type="ECO:0000259" key="1">
    <source>
        <dbReference type="Pfam" id="PF09791"/>
    </source>
</evidence>
<proteinExistence type="predicted"/>
<sequence>MIPSRNHLKSIVQCQILNLPRRCSTKKDSTQEFKLPDEPTNCCMSGCANCVWIEYSRELTRIYRDGGEKARKLIASRITDPTIRTFVEMELRNLGDKEPKIT</sequence>
<dbReference type="PANTHER" id="PTHR21193">
    <property type="entry name" value="OXIDOREDUCTASE-LIKE DOMAIN-CONTAINING PROTEIN 1"/>
    <property type="match status" value="1"/>
</dbReference>
<protein>
    <recommendedName>
        <fullName evidence="1">Oxidoreductase-like domain-containing protein</fullName>
    </recommendedName>
</protein>
<dbReference type="Pfam" id="PF09791">
    <property type="entry name" value="Oxidored-like"/>
    <property type="match status" value="1"/>
</dbReference>
<dbReference type="AlphaFoldDB" id="A0A1L8DBD9"/>